<dbReference type="PANTHER" id="PTHR37423">
    <property type="entry name" value="SOLUBLE LYTIC MUREIN TRANSGLYCOSYLASE-RELATED"/>
    <property type="match status" value="1"/>
</dbReference>
<comment type="similarity">
    <text evidence="1">Belongs to the transglycosylase Slt family.</text>
</comment>
<accession>A0A4P2VUY0</accession>
<dbReference type="GO" id="GO:0008933">
    <property type="term" value="F:peptidoglycan lytic transglycosylase activity"/>
    <property type="evidence" value="ECO:0007669"/>
    <property type="project" value="InterPro"/>
</dbReference>
<dbReference type="PROSITE" id="PS51782">
    <property type="entry name" value="LYSM"/>
    <property type="match status" value="1"/>
</dbReference>
<dbReference type="KEGG" id="sbf:JCM31447_11330"/>
<dbReference type="InterPro" id="IPR000189">
    <property type="entry name" value="Transglyc_AS"/>
</dbReference>
<feature type="compositionally biased region" description="Polar residues" evidence="2">
    <location>
        <begin position="62"/>
        <end position="73"/>
    </location>
</feature>
<feature type="region of interest" description="Disordered" evidence="2">
    <location>
        <begin position="62"/>
        <end position="109"/>
    </location>
</feature>
<dbReference type="AlphaFoldDB" id="A0A4P2VUY0"/>
<dbReference type="Proteomes" id="UP000291236">
    <property type="component" value="Chromosome"/>
</dbReference>
<evidence type="ECO:0000256" key="2">
    <source>
        <dbReference type="SAM" id="MobiDB-lite"/>
    </source>
</evidence>
<evidence type="ECO:0000256" key="1">
    <source>
        <dbReference type="ARBA" id="ARBA00007734"/>
    </source>
</evidence>
<feature type="compositionally biased region" description="Basic residues" evidence="2">
    <location>
        <begin position="603"/>
        <end position="628"/>
    </location>
</feature>
<protein>
    <recommendedName>
        <fullName evidence="3">LysM domain-containing protein</fullName>
    </recommendedName>
</protein>
<feature type="compositionally biased region" description="Basic residues" evidence="2">
    <location>
        <begin position="636"/>
        <end position="645"/>
    </location>
</feature>
<evidence type="ECO:0000313" key="5">
    <source>
        <dbReference type="Proteomes" id="UP000291236"/>
    </source>
</evidence>
<organism evidence="4 5">
    <name type="scientific">Fluviispira sanaruensis</name>
    <dbReference type="NCBI Taxonomy" id="2493639"/>
    <lineage>
        <taxon>Bacteria</taxon>
        <taxon>Pseudomonadati</taxon>
        <taxon>Bdellovibrionota</taxon>
        <taxon>Oligoflexia</taxon>
        <taxon>Silvanigrellales</taxon>
        <taxon>Silvanigrellaceae</taxon>
        <taxon>Fluviispira</taxon>
    </lineage>
</organism>
<dbReference type="Gene3D" id="1.10.530.10">
    <property type="match status" value="1"/>
</dbReference>
<feature type="domain" description="LysM" evidence="3">
    <location>
        <begin position="510"/>
        <end position="555"/>
    </location>
</feature>
<dbReference type="GO" id="GO:0000270">
    <property type="term" value="P:peptidoglycan metabolic process"/>
    <property type="evidence" value="ECO:0007669"/>
    <property type="project" value="InterPro"/>
</dbReference>
<dbReference type="Pfam" id="PF01464">
    <property type="entry name" value="SLT"/>
    <property type="match status" value="1"/>
</dbReference>
<dbReference type="InterPro" id="IPR008258">
    <property type="entry name" value="Transglycosylase_SLT_dom_1"/>
</dbReference>
<dbReference type="EMBL" id="AP019368">
    <property type="protein sequence ID" value="BBH52692.1"/>
    <property type="molecule type" value="Genomic_DNA"/>
</dbReference>
<feature type="region of interest" description="Disordered" evidence="2">
    <location>
        <begin position="573"/>
        <end position="645"/>
    </location>
</feature>
<dbReference type="SUPFAM" id="SSF53955">
    <property type="entry name" value="Lysozyme-like"/>
    <property type="match status" value="1"/>
</dbReference>
<evidence type="ECO:0000259" key="3">
    <source>
        <dbReference type="PROSITE" id="PS51782"/>
    </source>
</evidence>
<feature type="compositionally biased region" description="Basic and acidic residues" evidence="2">
    <location>
        <begin position="74"/>
        <end position="86"/>
    </location>
</feature>
<proteinExistence type="inferred from homology"/>
<dbReference type="PROSITE" id="PS00922">
    <property type="entry name" value="TRANSGLYCOSYLASE"/>
    <property type="match status" value="1"/>
</dbReference>
<keyword evidence="5" id="KW-1185">Reference proteome</keyword>
<gene>
    <name evidence="4" type="ORF">JCM31447_11330</name>
</gene>
<dbReference type="InterPro" id="IPR023346">
    <property type="entry name" value="Lysozyme-like_dom_sf"/>
</dbReference>
<reference evidence="4 5" key="1">
    <citation type="submission" date="2018-12" db="EMBL/GenBank/DDBJ databases">
        <title>Rubrispira sanarue gen. nov., sp., nov., a member of the order Silvanigrellales, isolated from a brackish lake in Hamamatsu Japan.</title>
        <authorList>
            <person name="Maejima Y."/>
            <person name="Iino T."/>
            <person name="Muraguchi Y."/>
            <person name="Fukuda K."/>
            <person name="Nojiri H."/>
            <person name="Ohkuma M."/>
            <person name="Moriuchi R."/>
            <person name="Dohra H."/>
            <person name="Kimbara K."/>
            <person name="Shintani M."/>
        </authorList>
    </citation>
    <scope>NUCLEOTIDE SEQUENCE [LARGE SCALE GENOMIC DNA]</scope>
    <source>
        <strain evidence="4 5">RF1110005</strain>
    </source>
</reference>
<dbReference type="GO" id="GO:0016020">
    <property type="term" value="C:membrane"/>
    <property type="evidence" value="ECO:0007669"/>
    <property type="project" value="InterPro"/>
</dbReference>
<feature type="compositionally biased region" description="Basic residues" evidence="2">
    <location>
        <begin position="580"/>
        <end position="595"/>
    </location>
</feature>
<dbReference type="InterPro" id="IPR018392">
    <property type="entry name" value="LysM"/>
</dbReference>
<dbReference type="CDD" id="cd16894">
    <property type="entry name" value="MltD-like"/>
    <property type="match status" value="1"/>
</dbReference>
<sequence>MNDKNLMRKDKLSQTPYLSFAGFKRVRPFFLPLFLMPLIVGCQSGTYENSITLKLNHEKTRIVNSSPQQTDNISNEKDASDSEQRNSVKNNPPGLRKQNDPVKSPAVANQKAKITANLPNIKASNEDDSLLIETSALNSEEIDDQENLILNSTDEALSTDIPMGGQNPNDTNSANANEDSALLCQDSVYYASWQDQFDRIWLEENGKNYKTNASRIKALTQARTNRFIQIAYPTIDRLEFDFPIVINAQVLQWINYFRGPGRKSFVVWLKRSRSVIPEMESTLELHGLPKDLVYLSMIESGYSPKALSSAGAVGLWQFMPATGREYGLKINDYVDERRNIKKSTKAAARYLTKLYNMFGGWHLATASYNVGPGRVQKTLRNYGEDSSFFELTSMGVVNRETADYVPKLIAAMIISKNPDKFGFDITSAPIPAQTKSIELARSISLSDLARSLNVDKNVLESLNPELRLGITPPPHATSGGKFELEVPASKYDMALASIDMLPNAPTQYMLAAKIRRRESVASFAARYRIKTAVVLSANSHLKANSNLHKGQVVYIPVALGTGQYARLASNKYSSGIQSQSRKHKKQLLSKNKGGKKSLTNSNVKKKKIVLKGKKNGHPIALKKKHSNTKKVATSGQKRKQQNSVR</sequence>
<evidence type="ECO:0000313" key="4">
    <source>
        <dbReference type="EMBL" id="BBH52692.1"/>
    </source>
</evidence>
<dbReference type="PANTHER" id="PTHR37423:SF2">
    <property type="entry name" value="MEMBRANE-BOUND LYTIC MUREIN TRANSGLYCOSYLASE C"/>
    <property type="match status" value="1"/>
</dbReference>
<name>A0A4P2VUY0_FLUSA</name>